<dbReference type="RefSeq" id="WP_131198020.1">
    <property type="nucleotide sequence ID" value="NZ_QJUL01000013.1"/>
</dbReference>
<keyword evidence="3" id="KW-1003">Cell membrane</keyword>
<dbReference type="InterPro" id="IPR022346">
    <property type="entry name" value="T2SS_GspH"/>
</dbReference>
<dbReference type="Pfam" id="PF12019">
    <property type="entry name" value="GspH"/>
    <property type="match status" value="1"/>
</dbReference>
<dbReference type="AlphaFoldDB" id="A0A4Q9R394"/>
<evidence type="ECO:0000256" key="10">
    <source>
        <dbReference type="ARBA" id="ARBA00030775"/>
    </source>
</evidence>
<dbReference type="NCBIfam" id="TIGR02532">
    <property type="entry name" value="IV_pilin_GFxxxE"/>
    <property type="match status" value="1"/>
</dbReference>
<dbReference type="GO" id="GO:0015628">
    <property type="term" value="P:protein secretion by the type II secretion system"/>
    <property type="evidence" value="ECO:0007669"/>
    <property type="project" value="InterPro"/>
</dbReference>
<accession>A0A4Q9R394</accession>
<sequence length="172" mass="19318">MNRDQQKALSLVELLVVVILLAVFLAIATPSFSSYLQRTQQTTHLDEMLAALHFSRSEAVSRRVTVSLCDGIEDCGTRRWKTQLIVFTDANQNGRFDADEVLLRTLQIAPPYSWNWSNFRSQNHISFKSNGMTYSLNGTFTLCREATAVRSIVINVAGRTRLDTPSGDSNCK</sequence>
<evidence type="ECO:0000256" key="4">
    <source>
        <dbReference type="ARBA" id="ARBA00022481"/>
    </source>
</evidence>
<evidence type="ECO:0000256" key="6">
    <source>
        <dbReference type="ARBA" id="ARBA00022692"/>
    </source>
</evidence>
<evidence type="ECO:0000256" key="1">
    <source>
        <dbReference type="ARBA" id="ARBA00004377"/>
    </source>
</evidence>
<keyword evidence="4" id="KW-0488">Methylation</keyword>
<evidence type="ECO:0000256" key="3">
    <source>
        <dbReference type="ARBA" id="ARBA00022475"/>
    </source>
</evidence>
<keyword evidence="6" id="KW-0812">Transmembrane</keyword>
<proteinExistence type="inferred from homology"/>
<comment type="subcellular location">
    <subcellularLocation>
        <location evidence="1">Cell inner membrane</location>
        <topology evidence="1">Single-pass membrane protein</topology>
    </subcellularLocation>
</comment>
<organism evidence="12 13">
    <name type="scientific">Phytopseudomonas dryadis</name>
    <dbReference type="NCBI Taxonomy" id="2487520"/>
    <lineage>
        <taxon>Bacteria</taxon>
        <taxon>Pseudomonadati</taxon>
        <taxon>Pseudomonadota</taxon>
        <taxon>Gammaproteobacteria</taxon>
        <taxon>Pseudomonadales</taxon>
        <taxon>Pseudomonadaceae</taxon>
        <taxon>Phytopseudomonas</taxon>
    </lineage>
</organism>
<evidence type="ECO:0000256" key="9">
    <source>
        <dbReference type="ARBA" id="ARBA00025772"/>
    </source>
</evidence>
<dbReference type="InterPro" id="IPR012902">
    <property type="entry name" value="N_methyl_site"/>
</dbReference>
<dbReference type="InterPro" id="IPR045584">
    <property type="entry name" value="Pilin-like"/>
</dbReference>
<evidence type="ECO:0000256" key="2">
    <source>
        <dbReference type="ARBA" id="ARBA00021549"/>
    </source>
</evidence>
<keyword evidence="8" id="KW-0472">Membrane</keyword>
<dbReference type="SUPFAM" id="SSF54523">
    <property type="entry name" value="Pili subunits"/>
    <property type="match status" value="1"/>
</dbReference>
<evidence type="ECO:0000256" key="5">
    <source>
        <dbReference type="ARBA" id="ARBA00022519"/>
    </source>
</evidence>
<dbReference type="OrthoDB" id="7029581at2"/>
<dbReference type="Pfam" id="PF07963">
    <property type="entry name" value="N_methyl"/>
    <property type="match status" value="1"/>
</dbReference>
<name>A0A4Q9R394_9GAMM</name>
<evidence type="ECO:0000256" key="8">
    <source>
        <dbReference type="ARBA" id="ARBA00023136"/>
    </source>
</evidence>
<gene>
    <name evidence="12" type="ORF">DNK44_11325</name>
</gene>
<evidence type="ECO:0000259" key="11">
    <source>
        <dbReference type="Pfam" id="PF12019"/>
    </source>
</evidence>
<comment type="similarity">
    <text evidence="9">Belongs to the GSP H family.</text>
</comment>
<dbReference type="Gene3D" id="3.55.40.10">
    <property type="entry name" value="minor pseudopilin epsh domain"/>
    <property type="match status" value="1"/>
</dbReference>
<evidence type="ECO:0000313" key="13">
    <source>
        <dbReference type="Proteomes" id="UP000293172"/>
    </source>
</evidence>
<dbReference type="Proteomes" id="UP000293172">
    <property type="component" value="Unassembled WGS sequence"/>
</dbReference>
<comment type="caution">
    <text evidence="12">The sequence shown here is derived from an EMBL/GenBank/DDBJ whole genome shotgun (WGS) entry which is preliminary data.</text>
</comment>
<dbReference type="EMBL" id="QJUL01000013">
    <property type="protein sequence ID" value="TBU92957.1"/>
    <property type="molecule type" value="Genomic_DNA"/>
</dbReference>
<protein>
    <recommendedName>
        <fullName evidence="2">Type II secretion system protein H</fullName>
    </recommendedName>
    <alternativeName>
        <fullName evidence="10">General secretion pathway protein H</fullName>
    </alternativeName>
</protein>
<evidence type="ECO:0000313" key="12">
    <source>
        <dbReference type="EMBL" id="TBU92957.1"/>
    </source>
</evidence>
<feature type="domain" description="General secretion pathway GspH" evidence="11">
    <location>
        <begin position="46"/>
        <end position="158"/>
    </location>
</feature>
<dbReference type="GO" id="GO:0005886">
    <property type="term" value="C:plasma membrane"/>
    <property type="evidence" value="ECO:0007669"/>
    <property type="project" value="UniProtKB-SubCell"/>
</dbReference>
<keyword evidence="7" id="KW-1133">Transmembrane helix</keyword>
<dbReference type="GO" id="GO:0015627">
    <property type="term" value="C:type II protein secretion system complex"/>
    <property type="evidence" value="ECO:0007669"/>
    <property type="project" value="InterPro"/>
</dbReference>
<keyword evidence="5" id="KW-0997">Cell inner membrane</keyword>
<reference evidence="12 13" key="1">
    <citation type="submission" date="2018-06" db="EMBL/GenBank/DDBJ databases">
        <title>Three novel Pseudomonas species isolated from symptomatic oak.</title>
        <authorList>
            <person name="Bueno-Gonzalez V."/>
            <person name="Brady C."/>
        </authorList>
    </citation>
    <scope>NUCLEOTIDE SEQUENCE [LARGE SCALE GENOMIC DNA]</scope>
    <source>
        <strain evidence="12 13">P6B</strain>
    </source>
</reference>
<evidence type="ECO:0000256" key="7">
    <source>
        <dbReference type="ARBA" id="ARBA00022989"/>
    </source>
</evidence>